<reference evidence="1 2" key="1">
    <citation type="journal article" date="2019" name="Nat. Ecol. Evol.">
        <title>Megaphylogeny resolves global patterns of mushroom evolution.</title>
        <authorList>
            <person name="Varga T."/>
            <person name="Krizsan K."/>
            <person name="Foldi C."/>
            <person name="Dima B."/>
            <person name="Sanchez-Garcia M."/>
            <person name="Sanchez-Ramirez S."/>
            <person name="Szollosi G.J."/>
            <person name="Szarkandi J.G."/>
            <person name="Papp V."/>
            <person name="Albert L."/>
            <person name="Andreopoulos W."/>
            <person name="Angelini C."/>
            <person name="Antonin V."/>
            <person name="Barry K.W."/>
            <person name="Bougher N.L."/>
            <person name="Buchanan P."/>
            <person name="Buyck B."/>
            <person name="Bense V."/>
            <person name="Catcheside P."/>
            <person name="Chovatia M."/>
            <person name="Cooper J."/>
            <person name="Damon W."/>
            <person name="Desjardin D."/>
            <person name="Finy P."/>
            <person name="Geml J."/>
            <person name="Haridas S."/>
            <person name="Hughes K."/>
            <person name="Justo A."/>
            <person name="Karasinski D."/>
            <person name="Kautmanova I."/>
            <person name="Kiss B."/>
            <person name="Kocsube S."/>
            <person name="Kotiranta H."/>
            <person name="LaButti K.M."/>
            <person name="Lechner B.E."/>
            <person name="Liimatainen K."/>
            <person name="Lipzen A."/>
            <person name="Lukacs Z."/>
            <person name="Mihaltcheva S."/>
            <person name="Morgado L.N."/>
            <person name="Niskanen T."/>
            <person name="Noordeloos M.E."/>
            <person name="Ohm R.A."/>
            <person name="Ortiz-Santana B."/>
            <person name="Ovrebo C."/>
            <person name="Racz N."/>
            <person name="Riley R."/>
            <person name="Savchenko A."/>
            <person name="Shiryaev A."/>
            <person name="Soop K."/>
            <person name="Spirin V."/>
            <person name="Szebenyi C."/>
            <person name="Tomsovsky M."/>
            <person name="Tulloss R.E."/>
            <person name="Uehling J."/>
            <person name="Grigoriev I.V."/>
            <person name="Vagvolgyi C."/>
            <person name="Papp T."/>
            <person name="Martin F.M."/>
            <person name="Miettinen O."/>
            <person name="Hibbett D.S."/>
            <person name="Nagy L.G."/>
        </authorList>
    </citation>
    <scope>NUCLEOTIDE SEQUENCE [LARGE SCALE GENOMIC DNA]</scope>
    <source>
        <strain evidence="1 2">NL-1719</strain>
    </source>
</reference>
<organism evidence="1 2">
    <name type="scientific">Pluteus cervinus</name>
    <dbReference type="NCBI Taxonomy" id="181527"/>
    <lineage>
        <taxon>Eukaryota</taxon>
        <taxon>Fungi</taxon>
        <taxon>Dikarya</taxon>
        <taxon>Basidiomycota</taxon>
        <taxon>Agaricomycotina</taxon>
        <taxon>Agaricomycetes</taxon>
        <taxon>Agaricomycetidae</taxon>
        <taxon>Agaricales</taxon>
        <taxon>Pluteineae</taxon>
        <taxon>Pluteaceae</taxon>
        <taxon>Pluteus</taxon>
    </lineage>
</organism>
<keyword evidence="2" id="KW-1185">Reference proteome</keyword>
<gene>
    <name evidence="1" type="ORF">BDN72DRAFT_859936</name>
</gene>
<accession>A0ACD3ANB6</accession>
<name>A0ACD3ANB6_9AGAR</name>
<dbReference type="EMBL" id="ML208406">
    <property type="protein sequence ID" value="TFK66412.1"/>
    <property type="molecule type" value="Genomic_DNA"/>
</dbReference>
<evidence type="ECO:0000313" key="2">
    <source>
        <dbReference type="Proteomes" id="UP000308600"/>
    </source>
</evidence>
<evidence type="ECO:0000313" key="1">
    <source>
        <dbReference type="EMBL" id="TFK66412.1"/>
    </source>
</evidence>
<proteinExistence type="predicted"/>
<dbReference type="Proteomes" id="UP000308600">
    <property type="component" value="Unassembled WGS sequence"/>
</dbReference>
<sequence>MSFNTSSTQNNDIPVTSAQFPQSGTKAQETPSTGQHDAIPLTSAQVPHPGTKAHETPSAGQNTAIPLTSGQASQTGAKAQQTPSTGHTAGSDPTKQQIAQPQPHKAVREHKEQKSPSGGVGSLPGTPNEEGVARLPDERAQEKADQSLEEKKRAVKSDVTRKLSSTQTTLPSQEGADDSLGKTKGVGALPGSKDESGVALLPEERKNIGEKESVTAPSPRAEQPHEHGKTAVQDKGMIPGFIQAPEHPVKPQTRTTEEGGYPPTHGASGGVPRTVPPIPASGTKEERRDAPIIGGTDASSHGGSHAPVTGTTASHGHGGSSRATGTQGNIFGAYGGQGTGPEHHAEKHHQAAQQPHGRAQHEQPHKVSVMDKIKGEAKILQGKITRNEEDVLEGERIKGKI</sequence>
<protein>
    <submittedName>
        <fullName evidence="1">Uncharacterized protein</fullName>
    </submittedName>
</protein>